<proteinExistence type="predicted"/>
<name>A0ACC0DAC1_9PEZI</name>
<dbReference type="EMBL" id="MU394294">
    <property type="protein sequence ID" value="KAI6089701.1"/>
    <property type="molecule type" value="Genomic_DNA"/>
</dbReference>
<dbReference type="Proteomes" id="UP001497680">
    <property type="component" value="Unassembled WGS sequence"/>
</dbReference>
<keyword evidence="2" id="KW-1185">Reference proteome</keyword>
<evidence type="ECO:0000313" key="1">
    <source>
        <dbReference type="EMBL" id="KAI6089701.1"/>
    </source>
</evidence>
<reference evidence="1 2" key="1">
    <citation type="journal article" date="2022" name="New Phytol.">
        <title>Ecological generalism drives hyperdiversity of secondary metabolite gene clusters in xylarialean endophytes.</title>
        <authorList>
            <person name="Franco M.E.E."/>
            <person name="Wisecaver J.H."/>
            <person name="Arnold A.E."/>
            <person name="Ju Y.M."/>
            <person name="Slot J.C."/>
            <person name="Ahrendt S."/>
            <person name="Moore L.P."/>
            <person name="Eastman K.E."/>
            <person name="Scott K."/>
            <person name="Konkel Z."/>
            <person name="Mondo S.J."/>
            <person name="Kuo A."/>
            <person name="Hayes R.D."/>
            <person name="Haridas S."/>
            <person name="Andreopoulos B."/>
            <person name="Riley R."/>
            <person name="LaButti K."/>
            <person name="Pangilinan J."/>
            <person name="Lipzen A."/>
            <person name="Amirebrahimi M."/>
            <person name="Yan J."/>
            <person name="Adam C."/>
            <person name="Keymanesh K."/>
            <person name="Ng V."/>
            <person name="Louie K."/>
            <person name="Northen T."/>
            <person name="Drula E."/>
            <person name="Henrissat B."/>
            <person name="Hsieh H.M."/>
            <person name="Youens-Clark K."/>
            <person name="Lutzoni F."/>
            <person name="Miadlikowska J."/>
            <person name="Eastwood D.C."/>
            <person name="Hamelin R.C."/>
            <person name="Grigoriev I.V."/>
            <person name="U'Ren J.M."/>
        </authorList>
    </citation>
    <scope>NUCLEOTIDE SEQUENCE [LARGE SCALE GENOMIC DNA]</scope>
    <source>
        <strain evidence="1 2">ER1909</strain>
    </source>
</reference>
<accession>A0ACC0DAC1</accession>
<protein>
    <submittedName>
        <fullName evidence="1">Uncharacterized protein</fullName>
    </submittedName>
</protein>
<organism evidence="1 2">
    <name type="scientific">Hypoxylon rubiginosum</name>
    <dbReference type="NCBI Taxonomy" id="110542"/>
    <lineage>
        <taxon>Eukaryota</taxon>
        <taxon>Fungi</taxon>
        <taxon>Dikarya</taxon>
        <taxon>Ascomycota</taxon>
        <taxon>Pezizomycotina</taxon>
        <taxon>Sordariomycetes</taxon>
        <taxon>Xylariomycetidae</taxon>
        <taxon>Xylariales</taxon>
        <taxon>Hypoxylaceae</taxon>
        <taxon>Hypoxylon</taxon>
    </lineage>
</organism>
<gene>
    <name evidence="1" type="ORF">F4821DRAFT_51451</name>
</gene>
<comment type="caution">
    <text evidence="1">The sequence shown here is derived from an EMBL/GenBank/DDBJ whole genome shotgun (WGS) entry which is preliminary data.</text>
</comment>
<evidence type="ECO:0000313" key="2">
    <source>
        <dbReference type="Proteomes" id="UP001497680"/>
    </source>
</evidence>
<sequence>MRGLNKSTLFHKKSKSNLSGRNNSLEDPASSLHARKWSTSSTVSQTSSMTSSHDRLYDPLSLHPPLSLNTSPHIIPEYEEARYQEDEERENRFFNQRHHAEEHIQDLADYSPIKGQNCYFVRPAGGKEYAYDQCVQWPLKDWQAIPPGLAGLDDSSATSSPLESPTRPTNSRRRPTNWMNDRDAMFKRGDWKRRGIVFHLDNDEEEQQEEHFELPEQH</sequence>